<dbReference type="PIRSF" id="PIRSF028757">
    <property type="entry name" value="LD-carboxypeptidase"/>
    <property type="match status" value="1"/>
</dbReference>
<evidence type="ECO:0000256" key="4">
    <source>
        <dbReference type="ARBA" id="ARBA00022801"/>
    </source>
</evidence>
<evidence type="ECO:0000256" key="2">
    <source>
        <dbReference type="ARBA" id="ARBA00022645"/>
    </source>
</evidence>
<evidence type="ECO:0000313" key="10">
    <source>
        <dbReference type="EMBL" id="NEU76927.1"/>
    </source>
</evidence>
<dbReference type="Proteomes" id="UP000031549">
    <property type="component" value="Unassembled WGS sequence"/>
</dbReference>
<evidence type="ECO:0000259" key="9">
    <source>
        <dbReference type="Pfam" id="PF17676"/>
    </source>
</evidence>
<evidence type="ECO:0000256" key="1">
    <source>
        <dbReference type="ARBA" id="ARBA00010233"/>
    </source>
</evidence>
<comment type="similarity">
    <text evidence="1">Belongs to the peptidase S66 family.</text>
</comment>
<dbReference type="EMBL" id="JTCM02000141">
    <property type="protein sequence ID" value="NEU76927.1"/>
    <property type="molecule type" value="Genomic_DNA"/>
</dbReference>
<evidence type="ECO:0000256" key="7">
    <source>
        <dbReference type="SAM" id="MobiDB-lite"/>
    </source>
</evidence>
<feature type="active site" description="Nucleophile" evidence="6">
    <location>
        <position position="165"/>
    </location>
</feature>
<dbReference type="SUPFAM" id="SSF52317">
    <property type="entry name" value="Class I glutamine amidotransferase-like"/>
    <property type="match status" value="1"/>
</dbReference>
<dbReference type="RefSeq" id="WP_039752363.1">
    <property type="nucleotide sequence ID" value="NZ_JTCM02000141.1"/>
</dbReference>
<dbReference type="Pfam" id="PF02016">
    <property type="entry name" value="Peptidase_S66"/>
    <property type="match status" value="1"/>
</dbReference>
<dbReference type="InterPro" id="IPR027478">
    <property type="entry name" value="LdcA_N"/>
</dbReference>
<keyword evidence="4" id="KW-0378">Hydrolase</keyword>
<reference evidence="10 11" key="1">
    <citation type="journal article" date="2015" name="Genome Announc.">
        <title>Draft Genome Sequence of Cyanobacterium Hassallia byssoidea Strain VB512170, Isolated from Monuments in India.</title>
        <authorList>
            <person name="Singh D."/>
            <person name="Chandrababunaidu M.M."/>
            <person name="Panda A."/>
            <person name="Sen D."/>
            <person name="Bhattacharyya S."/>
            <person name="Adhikary S.P."/>
            <person name="Tripathy S."/>
        </authorList>
    </citation>
    <scope>NUCLEOTIDE SEQUENCE [LARGE SCALE GENOMIC DNA]</scope>
    <source>
        <strain evidence="10 11">VB512170</strain>
    </source>
</reference>
<evidence type="ECO:0000259" key="8">
    <source>
        <dbReference type="Pfam" id="PF02016"/>
    </source>
</evidence>
<name>A0A846HHD3_9CYAN</name>
<protein>
    <submittedName>
        <fullName evidence="10">LD-carboxypeptidase</fullName>
    </submittedName>
</protein>
<gene>
    <name evidence="10" type="ORF">PI95_031630</name>
</gene>
<keyword evidence="11" id="KW-1185">Reference proteome</keyword>
<dbReference type="PANTHER" id="PTHR30237">
    <property type="entry name" value="MURAMOYLTETRAPEPTIDE CARBOXYPEPTIDASE"/>
    <property type="match status" value="1"/>
</dbReference>
<keyword evidence="3" id="KW-0645">Protease</keyword>
<feature type="compositionally biased region" description="Pro residues" evidence="7">
    <location>
        <begin position="132"/>
        <end position="149"/>
    </location>
</feature>
<dbReference type="Gene3D" id="3.40.50.10740">
    <property type="entry name" value="Class I glutamine amidotransferase-like"/>
    <property type="match status" value="1"/>
</dbReference>
<sequence length="350" mass="37431">MQSQIENSKSKIVPPFLKPGDLLRVIAPSGALREFATFERGVEIWRSRGYKVEISPQIDDKWGYLAGKDETRRQQLAAAWQDPECRGILCARGGFGSTRILENWNWGQGGQGGQGGRGQGAGGRGQGEFVSPSPPSPLSPPSPPSPSSPLPTSHSPLPKWLIGFSDITALLWSLEKAGIAGVHAPVLTTLSSEPDWSVQRLFDWVEGRSIDSLKGFGWGGGIAKGILLPANLTVATHLLNTPFQPNLNNVILAFEDVTEAPYRIDRMLTQWRMSGALSKVSGIALGSFTKCEAPADVPSLSVEEVLRDRLSDLGIPVVSNLPFGHEAPNAALPVGVMATLDADEGILSVA</sequence>
<dbReference type="Pfam" id="PF17676">
    <property type="entry name" value="Peptidase_S66C"/>
    <property type="match status" value="1"/>
</dbReference>
<dbReference type="PANTHER" id="PTHR30237:SF2">
    <property type="entry name" value="MUREIN TETRAPEPTIDE CARBOXYPEPTIDASE"/>
    <property type="match status" value="1"/>
</dbReference>
<dbReference type="InterPro" id="IPR029062">
    <property type="entry name" value="Class_I_gatase-like"/>
</dbReference>
<dbReference type="GO" id="GO:0004180">
    <property type="term" value="F:carboxypeptidase activity"/>
    <property type="evidence" value="ECO:0007669"/>
    <property type="project" value="UniProtKB-KW"/>
</dbReference>
<dbReference type="Gene3D" id="3.50.30.60">
    <property type="entry name" value="LD-carboxypeptidase A C-terminal domain-like"/>
    <property type="match status" value="1"/>
</dbReference>
<dbReference type="InterPro" id="IPR040449">
    <property type="entry name" value="Peptidase_S66_N"/>
</dbReference>
<organism evidence="10 11">
    <name type="scientific">Hassallia byssoidea VB512170</name>
    <dbReference type="NCBI Taxonomy" id="1304833"/>
    <lineage>
        <taxon>Bacteria</taxon>
        <taxon>Bacillati</taxon>
        <taxon>Cyanobacteriota</taxon>
        <taxon>Cyanophyceae</taxon>
        <taxon>Nostocales</taxon>
        <taxon>Tolypothrichaceae</taxon>
        <taxon>Hassallia</taxon>
    </lineage>
</organism>
<dbReference type="GO" id="GO:0006508">
    <property type="term" value="P:proteolysis"/>
    <property type="evidence" value="ECO:0007669"/>
    <property type="project" value="UniProtKB-KW"/>
</dbReference>
<keyword evidence="5" id="KW-0720">Serine protease</keyword>
<feature type="active site" description="Charge relay system" evidence="6">
    <location>
        <position position="255"/>
    </location>
</feature>
<dbReference type="InterPro" id="IPR040921">
    <property type="entry name" value="Peptidase_S66C"/>
</dbReference>
<comment type="caution">
    <text evidence="10">The sequence shown here is derived from an EMBL/GenBank/DDBJ whole genome shotgun (WGS) entry which is preliminary data.</text>
</comment>
<evidence type="ECO:0000256" key="5">
    <source>
        <dbReference type="ARBA" id="ARBA00022825"/>
    </source>
</evidence>
<feature type="domain" description="LD-carboxypeptidase C-terminal" evidence="9">
    <location>
        <begin position="224"/>
        <end position="340"/>
    </location>
</feature>
<keyword evidence="2 10" id="KW-0121">Carboxypeptidase</keyword>
<feature type="region of interest" description="Disordered" evidence="7">
    <location>
        <begin position="103"/>
        <end position="153"/>
    </location>
</feature>
<dbReference type="SUPFAM" id="SSF141986">
    <property type="entry name" value="LD-carboxypeptidase A C-terminal domain-like"/>
    <property type="match status" value="1"/>
</dbReference>
<evidence type="ECO:0000256" key="6">
    <source>
        <dbReference type="PIRSR" id="PIRSR028757-1"/>
    </source>
</evidence>
<feature type="compositionally biased region" description="Gly residues" evidence="7">
    <location>
        <begin position="107"/>
        <end position="126"/>
    </location>
</feature>
<feature type="domain" description="LD-carboxypeptidase N-terminal" evidence="8">
    <location>
        <begin position="24"/>
        <end position="107"/>
    </location>
</feature>
<proteinExistence type="inferred from homology"/>
<dbReference type="CDD" id="cd07025">
    <property type="entry name" value="Peptidase_S66"/>
    <property type="match status" value="1"/>
</dbReference>
<dbReference type="InterPro" id="IPR027461">
    <property type="entry name" value="Carboxypeptidase_A_C_sf"/>
</dbReference>
<accession>A0A846HHD3</accession>
<dbReference type="AlphaFoldDB" id="A0A846HHD3"/>
<evidence type="ECO:0000313" key="11">
    <source>
        <dbReference type="Proteomes" id="UP000031549"/>
    </source>
</evidence>
<feature type="active site" description="Charge relay system" evidence="6">
    <location>
        <position position="325"/>
    </location>
</feature>
<dbReference type="GO" id="GO:0008236">
    <property type="term" value="F:serine-type peptidase activity"/>
    <property type="evidence" value="ECO:0007669"/>
    <property type="project" value="UniProtKB-KW"/>
</dbReference>
<evidence type="ECO:0000256" key="3">
    <source>
        <dbReference type="ARBA" id="ARBA00022670"/>
    </source>
</evidence>
<dbReference type="InterPro" id="IPR003507">
    <property type="entry name" value="S66_fam"/>
</dbReference>